<evidence type="ECO:0000256" key="10">
    <source>
        <dbReference type="ARBA" id="ARBA00023136"/>
    </source>
</evidence>
<dbReference type="RefSeq" id="WP_145435703.1">
    <property type="nucleotide sequence ID" value="NZ_CP036339.1"/>
</dbReference>
<dbReference type="OrthoDB" id="15218at2"/>
<keyword evidence="3" id="KW-0645">Protease</keyword>
<dbReference type="Pfam" id="PF01435">
    <property type="entry name" value="Peptidase_M48"/>
    <property type="match status" value="1"/>
</dbReference>
<dbReference type="InterPro" id="IPR050083">
    <property type="entry name" value="HtpX_protease"/>
</dbReference>
<organism evidence="13 14">
    <name type="scientific">Lacipirellula limnantheis</name>
    <dbReference type="NCBI Taxonomy" id="2528024"/>
    <lineage>
        <taxon>Bacteria</taxon>
        <taxon>Pseudomonadati</taxon>
        <taxon>Planctomycetota</taxon>
        <taxon>Planctomycetia</taxon>
        <taxon>Pirellulales</taxon>
        <taxon>Lacipirellulaceae</taxon>
        <taxon>Lacipirellula</taxon>
    </lineage>
</organism>
<keyword evidence="10 11" id="KW-0472">Membrane</keyword>
<keyword evidence="2" id="KW-1003">Cell membrane</keyword>
<comment type="cofactor">
    <cofactor evidence="1">
        <name>Zn(2+)</name>
        <dbReference type="ChEBI" id="CHEBI:29105"/>
    </cofactor>
</comment>
<evidence type="ECO:0000256" key="5">
    <source>
        <dbReference type="ARBA" id="ARBA00022723"/>
    </source>
</evidence>
<keyword evidence="6" id="KW-0378">Hydrolase</keyword>
<evidence type="ECO:0000256" key="1">
    <source>
        <dbReference type="ARBA" id="ARBA00001947"/>
    </source>
</evidence>
<evidence type="ECO:0000256" key="6">
    <source>
        <dbReference type="ARBA" id="ARBA00022801"/>
    </source>
</evidence>
<evidence type="ECO:0000259" key="12">
    <source>
        <dbReference type="Pfam" id="PF01435"/>
    </source>
</evidence>
<gene>
    <name evidence="13" type="ORF">I41_51830</name>
</gene>
<dbReference type="InterPro" id="IPR029024">
    <property type="entry name" value="TerB-like"/>
</dbReference>
<evidence type="ECO:0000256" key="11">
    <source>
        <dbReference type="SAM" id="Phobius"/>
    </source>
</evidence>
<proteinExistence type="predicted"/>
<evidence type="ECO:0000256" key="3">
    <source>
        <dbReference type="ARBA" id="ARBA00022670"/>
    </source>
</evidence>
<sequence>MATDFFERQDQARRSSTLLVVLFVLGVIGIVGATMGVAWVALEAVQHQKQLSDGDIDALLDNPLYESPEELALPVGAGGAALLLIVGGSLFKVAQLSGGGHVVAESLQGRRVYPDTTDAVEKRLLNVVEEMALASGVPVPPVFILDQEQGINAFAAGYSPSDAVVAVTRGTAENLSRDELQGVVAHEFSHILNGDMRLNIRLIGILHGILLLGLIGRIVFRMAAHSGGSRSNRDSKGNSAVYFLLVGLAVMALGFLGTLMGNIIKAALSRQREYLADASAVQFTRNPSGLAGALKRIGGAVTGSKLQAANASEASHLFFAQGVWEGLTSLTATHPPLPKRIKRLEPQWDGSYDMPPLTPTAFNSPGPAAVGLVGAGAGMMSPEAMIGLAAAASQSEEMVPVAIVAKAADQVGDPKERHQKYAAALVESLPPLVRDSVHEPYGARAVLFGLLADKNPEIRAKQLKRLRELAKPDIADLTDKLLPYIDLLDVRARLPLVDMSLPALRAMSAPQYREFLACFKELVAADNRLGLFEWTLYRVLLRHLTPQFEKTAAPRVAYYGLQQMGPQCSVLLSTLAYADNRKAEAPAALARGAEKLKGIDVQLLPPEQCGLEQLSRALDDLSRVADKKRRPLVAACAAVICADSEVTVAEAELLRGVCDMLDCPMPPLLPGGPAIFSHDSVTP</sequence>
<keyword evidence="9" id="KW-0482">Metalloprotease</keyword>
<dbReference type="EMBL" id="CP036339">
    <property type="protein sequence ID" value="QDT75938.1"/>
    <property type="molecule type" value="Genomic_DNA"/>
</dbReference>
<dbReference type="CDD" id="cd07340">
    <property type="entry name" value="M48B_Htpx_like"/>
    <property type="match status" value="1"/>
</dbReference>
<dbReference type="GO" id="GO:0046872">
    <property type="term" value="F:metal ion binding"/>
    <property type="evidence" value="ECO:0007669"/>
    <property type="project" value="UniProtKB-KW"/>
</dbReference>
<accession>A0A517U5N5</accession>
<evidence type="ECO:0000256" key="7">
    <source>
        <dbReference type="ARBA" id="ARBA00022833"/>
    </source>
</evidence>
<feature type="transmembrane region" description="Helical" evidence="11">
    <location>
        <begin position="18"/>
        <end position="42"/>
    </location>
</feature>
<feature type="transmembrane region" description="Helical" evidence="11">
    <location>
        <begin position="198"/>
        <end position="220"/>
    </location>
</feature>
<name>A0A517U5N5_9BACT</name>
<feature type="domain" description="Peptidase M48" evidence="12">
    <location>
        <begin position="121"/>
        <end position="345"/>
    </location>
</feature>
<reference evidence="13 14" key="1">
    <citation type="submission" date="2019-02" db="EMBL/GenBank/DDBJ databases">
        <title>Deep-cultivation of Planctomycetes and their phenomic and genomic characterization uncovers novel biology.</title>
        <authorList>
            <person name="Wiegand S."/>
            <person name="Jogler M."/>
            <person name="Boedeker C."/>
            <person name="Pinto D."/>
            <person name="Vollmers J."/>
            <person name="Rivas-Marin E."/>
            <person name="Kohn T."/>
            <person name="Peeters S.H."/>
            <person name="Heuer A."/>
            <person name="Rast P."/>
            <person name="Oberbeckmann S."/>
            <person name="Bunk B."/>
            <person name="Jeske O."/>
            <person name="Meyerdierks A."/>
            <person name="Storesund J.E."/>
            <person name="Kallscheuer N."/>
            <person name="Luecker S."/>
            <person name="Lage O.M."/>
            <person name="Pohl T."/>
            <person name="Merkel B.J."/>
            <person name="Hornburger P."/>
            <person name="Mueller R.-W."/>
            <person name="Bruemmer F."/>
            <person name="Labrenz M."/>
            <person name="Spormann A.M."/>
            <person name="Op den Camp H."/>
            <person name="Overmann J."/>
            <person name="Amann R."/>
            <person name="Jetten M.S.M."/>
            <person name="Mascher T."/>
            <person name="Medema M.H."/>
            <person name="Devos D.P."/>
            <person name="Kaster A.-K."/>
            <person name="Ovreas L."/>
            <person name="Rohde M."/>
            <person name="Galperin M.Y."/>
            <person name="Jogler C."/>
        </authorList>
    </citation>
    <scope>NUCLEOTIDE SEQUENCE [LARGE SCALE GENOMIC DNA]</scope>
    <source>
        <strain evidence="13 14">I41</strain>
    </source>
</reference>
<dbReference type="KEGG" id="llh:I41_51830"/>
<keyword evidence="8 11" id="KW-1133">Transmembrane helix</keyword>
<evidence type="ECO:0000313" key="14">
    <source>
        <dbReference type="Proteomes" id="UP000317909"/>
    </source>
</evidence>
<keyword evidence="5" id="KW-0479">Metal-binding</keyword>
<dbReference type="Proteomes" id="UP000317909">
    <property type="component" value="Chromosome"/>
</dbReference>
<dbReference type="Gene3D" id="3.30.2010.10">
    <property type="entry name" value="Metalloproteases ('zincins'), catalytic domain"/>
    <property type="match status" value="1"/>
</dbReference>
<dbReference type="GO" id="GO:0004222">
    <property type="term" value="F:metalloendopeptidase activity"/>
    <property type="evidence" value="ECO:0007669"/>
    <property type="project" value="InterPro"/>
</dbReference>
<keyword evidence="4 11" id="KW-0812">Transmembrane</keyword>
<evidence type="ECO:0000256" key="9">
    <source>
        <dbReference type="ARBA" id="ARBA00023049"/>
    </source>
</evidence>
<dbReference type="AlphaFoldDB" id="A0A517U5N5"/>
<protein>
    <recommendedName>
        <fullName evidence="12">Peptidase M48 domain-containing protein</fullName>
    </recommendedName>
</protein>
<evidence type="ECO:0000256" key="4">
    <source>
        <dbReference type="ARBA" id="ARBA00022692"/>
    </source>
</evidence>
<dbReference type="PANTHER" id="PTHR43221:SF2">
    <property type="entry name" value="PROTEASE HTPX HOMOLOG"/>
    <property type="match status" value="1"/>
</dbReference>
<keyword evidence="14" id="KW-1185">Reference proteome</keyword>
<keyword evidence="7" id="KW-0862">Zinc</keyword>
<dbReference type="SUPFAM" id="SSF158682">
    <property type="entry name" value="TerB-like"/>
    <property type="match status" value="1"/>
</dbReference>
<dbReference type="InterPro" id="IPR001915">
    <property type="entry name" value="Peptidase_M48"/>
</dbReference>
<dbReference type="GO" id="GO:0006508">
    <property type="term" value="P:proteolysis"/>
    <property type="evidence" value="ECO:0007669"/>
    <property type="project" value="UniProtKB-KW"/>
</dbReference>
<dbReference type="PANTHER" id="PTHR43221">
    <property type="entry name" value="PROTEASE HTPX"/>
    <property type="match status" value="1"/>
</dbReference>
<evidence type="ECO:0000256" key="2">
    <source>
        <dbReference type="ARBA" id="ARBA00022475"/>
    </source>
</evidence>
<evidence type="ECO:0000313" key="13">
    <source>
        <dbReference type="EMBL" id="QDT75938.1"/>
    </source>
</evidence>
<evidence type="ECO:0000256" key="8">
    <source>
        <dbReference type="ARBA" id="ARBA00022989"/>
    </source>
</evidence>
<feature type="transmembrane region" description="Helical" evidence="11">
    <location>
        <begin position="240"/>
        <end position="264"/>
    </location>
</feature>